<keyword evidence="2" id="KW-1185">Reference proteome</keyword>
<dbReference type="Proteomes" id="UP000031532">
    <property type="component" value="Unassembled WGS sequence"/>
</dbReference>
<sequence>MKRTIYIPDEYADALANYLKEHPEETLSSIMQEAVQRKLAQQNVSKFLALSGLVQDAPCHAANNAEDYDMQVNQKKP</sequence>
<dbReference type="AlphaFoldDB" id="A0A9X5E5D8"/>
<evidence type="ECO:0000313" key="2">
    <source>
        <dbReference type="Proteomes" id="UP000031532"/>
    </source>
</evidence>
<accession>A0A9X5E5D8</accession>
<organism evidence="1 2">
    <name type="scientific">Scytonema millei VB511283</name>
    <dbReference type="NCBI Taxonomy" id="1245923"/>
    <lineage>
        <taxon>Bacteria</taxon>
        <taxon>Bacillati</taxon>
        <taxon>Cyanobacteriota</taxon>
        <taxon>Cyanophyceae</taxon>
        <taxon>Nostocales</taxon>
        <taxon>Scytonemataceae</taxon>
        <taxon>Scytonema</taxon>
    </lineage>
</organism>
<reference evidence="1 2" key="1">
    <citation type="journal article" date="2015" name="Genome Announc.">
        <title>Draft Genome Sequence of the Terrestrial Cyanobacterium Scytonema millei VB511283, Isolated from Eastern India.</title>
        <authorList>
            <person name="Sen D."/>
            <person name="Chandrababunaidu M.M."/>
            <person name="Singh D."/>
            <person name="Sanghi N."/>
            <person name="Ghorai A."/>
            <person name="Mishra G.P."/>
            <person name="Madduluri M."/>
            <person name="Adhikary S.P."/>
            <person name="Tripathy S."/>
        </authorList>
    </citation>
    <scope>NUCLEOTIDE SEQUENCE [LARGE SCALE GENOMIC DNA]</scope>
    <source>
        <strain evidence="1 2">VB511283</strain>
    </source>
</reference>
<comment type="caution">
    <text evidence="1">The sequence shown here is derived from an EMBL/GenBank/DDBJ whole genome shotgun (WGS) entry which is preliminary data.</text>
</comment>
<protein>
    <submittedName>
        <fullName evidence="1">Uncharacterized protein</fullName>
    </submittedName>
</protein>
<dbReference type="RefSeq" id="WP_039715679.1">
    <property type="nucleotide sequence ID" value="NZ_JTJC03000001.1"/>
</dbReference>
<proteinExistence type="predicted"/>
<dbReference type="OrthoDB" id="427476at2"/>
<gene>
    <name evidence="1" type="ORF">QH73_0006530</name>
</gene>
<dbReference type="EMBL" id="JTJC03000001">
    <property type="protein sequence ID" value="NHC34317.1"/>
    <property type="molecule type" value="Genomic_DNA"/>
</dbReference>
<name>A0A9X5E5D8_9CYAN</name>
<evidence type="ECO:0000313" key="1">
    <source>
        <dbReference type="EMBL" id="NHC34317.1"/>
    </source>
</evidence>